<dbReference type="GO" id="GO:0031514">
    <property type="term" value="C:motile cilium"/>
    <property type="evidence" value="ECO:0007669"/>
    <property type="project" value="UniProtKB-ARBA"/>
</dbReference>
<keyword evidence="10" id="KW-0969">Cilium</keyword>
<dbReference type="InterPro" id="IPR018422">
    <property type="entry name" value="Cation/H_exchanger_CPA1"/>
</dbReference>
<keyword evidence="11 21" id="KW-0472">Membrane</keyword>
<dbReference type="Gene3D" id="6.10.140.1330">
    <property type="match status" value="1"/>
</dbReference>
<keyword evidence="13" id="KW-0966">Cell projection</keyword>
<feature type="transmembrane region" description="Helical" evidence="21">
    <location>
        <begin position="269"/>
        <end position="292"/>
    </location>
</feature>
<evidence type="ECO:0000256" key="15">
    <source>
        <dbReference type="ARBA" id="ARBA00060429"/>
    </source>
</evidence>
<feature type="transmembrane region" description="Helical" evidence="21">
    <location>
        <begin position="700"/>
        <end position="718"/>
    </location>
</feature>
<comment type="subcellular location">
    <subcellularLocation>
        <location evidence="15">Cell projection</location>
        <location evidence="15">Cilium</location>
        <location evidence="15">Flagellum membrane</location>
        <topology evidence="15">Multi-pass membrane protein</topology>
    </subcellularLocation>
</comment>
<dbReference type="Gene3D" id="1.20.120.350">
    <property type="entry name" value="Voltage-gated potassium channels. Chain C"/>
    <property type="match status" value="1"/>
</dbReference>
<evidence type="ECO:0000256" key="14">
    <source>
        <dbReference type="ARBA" id="ARBA00054906"/>
    </source>
</evidence>
<dbReference type="InterPro" id="IPR006153">
    <property type="entry name" value="Cation/H_exchanger_TM"/>
</dbReference>
<evidence type="ECO:0000256" key="12">
    <source>
        <dbReference type="ARBA" id="ARBA00023201"/>
    </source>
</evidence>
<dbReference type="Gene3D" id="2.60.120.10">
    <property type="entry name" value="Jelly Rolls"/>
    <property type="match status" value="1"/>
</dbReference>
<keyword evidence="3" id="KW-0050">Antiport</keyword>
<organism evidence="23 24">
    <name type="scientific">Salmo salar</name>
    <name type="common">Atlantic salmon</name>
    <dbReference type="NCBI Taxonomy" id="8030"/>
    <lineage>
        <taxon>Eukaryota</taxon>
        <taxon>Metazoa</taxon>
        <taxon>Chordata</taxon>
        <taxon>Craniata</taxon>
        <taxon>Vertebrata</taxon>
        <taxon>Euteleostomi</taxon>
        <taxon>Actinopterygii</taxon>
        <taxon>Neopterygii</taxon>
        <taxon>Teleostei</taxon>
        <taxon>Protacanthopterygii</taxon>
        <taxon>Salmoniformes</taxon>
        <taxon>Salmonidae</taxon>
        <taxon>Salmoninae</taxon>
        <taxon>Salmo</taxon>
    </lineage>
</organism>
<dbReference type="GO" id="GO:0015386">
    <property type="term" value="F:potassium:proton antiporter activity"/>
    <property type="evidence" value="ECO:0007669"/>
    <property type="project" value="TreeGrafter"/>
</dbReference>
<reference evidence="24" key="1">
    <citation type="submission" date="2025-08" db="UniProtKB">
        <authorList>
            <consortium name="RefSeq"/>
        </authorList>
    </citation>
    <scope>IDENTIFICATION</scope>
</reference>
<evidence type="ECO:0000256" key="3">
    <source>
        <dbReference type="ARBA" id="ARBA00022449"/>
    </source>
</evidence>
<comment type="function">
    <text evidence="14">Sperm-specific solute carrier involved in intracellular pH regulation of spermatozoa. Required for sperm motility and fertility. Involved in sperm cell hyperactivation, a step needed for sperm motility which is essential late in the preparation of sperm for fertilization. Required for the expression and bicarbonate regulation of the soluble adenylyl cyclase (sAC).</text>
</comment>
<feature type="transmembrane region" description="Helical" evidence="21">
    <location>
        <begin position="62"/>
        <end position="81"/>
    </location>
</feature>
<dbReference type="CDD" id="cd00038">
    <property type="entry name" value="CAP_ED"/>
    <property type="match status" value="1"/>
</dbReference>
<feature type="transmembrane region" description="Helical" evidence="21">
    <location>
        <begin position="418"/>
        <end position="441"/>
    </location>
</feature>
<proteinExistence type="inferred from homology"/>
<evidence type="ECO:0000256" key="17">
    <source>
        <dbReference type="ARBA" id="ARBA00072794"/>
    </source>
</evidence>
<protein>
    <recommendedName>
        <fullName evidence="17">Solute carrier family 9 member C1</fullName>
    </recommendedName>
    <alternativeName>
        <fullName evidence="20">Na(+)/H(+) exchanger 10</fullName>
    </alternativeName>
    <alternativeName>
        <fullName evidence="19">Sodium/hydrogen exchanger 10</fullName>
    </alternativeName>
    <alternativeName>
        <fullName evidence="18">Sperm-specific Na(+)/H(+) exchanger</fullName>
    </alternativeName>
</protein>
<evidence type="ECO:0000256" key="8">
    <source>
        <dbReference type="ARBA" id="ARBA00023053"/>
    </source>
</evidence>
<dbReference type="GO" id="GO:0005886">
    <property type="term" value="C:plasma membrane"/>
    <property type="evidence" value="ECO:0007669"/>
    <property type="project" value="TreeGrafter"/>
</dbReference>
<dbReference type="Pfam" id="PF00999">
    <property type="entry name" value="Na_H_Exchanger"/>
    <property type="match status" value="1"/>
</dbReference>
<feature type="transmembrane region" description="Helical" evidence="21">
    <location>
        <begin position="344"/>
        <end position="364"/>
    </location>
</feature>
<evidence type="ECO:0000256" key="13">
    <source>
        <dbReference type="ARBA" id="ARBA00023273"/>
    </source>
</evidence>
<comment type="subunit">
    <text evidence="16">Interacts with soluble adenylyl cyclase (sAC).</text>
</comment>
<dbReference type="InterPro" id="IPR014710">
    <property type="entry name" value="RmlC-like_jellyroll"/>
</dbReference>
<evidence type="ECO:0000313" key="23">
    <source>
        <dbReference type="Proteomes" id="UP001652741"/>
    </source>
</evidence>
<dbReference type="GeneID" id="106560965"/>
<evidence type="ECO:0000256" key="4">
    <source>
        <dbReference type="ARBA" id="ARBA00022475"/>
    </source>
</evidence>
<keyword evidence="2" id="KW-0813">Transport</keyword>
<dbReference type="FunFam" id="2.60.120.10:FF:000067">
    <property type="entry name" value="Solute carrier family 9 member C1"/>
    <property type="match status" value="1"/>
</dbReference>
<dbReference type="STRING" id="8030.ENSSSAP00000071919"/>
<evidence type="ECO:0000256" key="5">
    <source>
        <dbReference type="ARBA" id="ARBA00022692"/>
    </source>
</evidence>
<dbReference type="SUPFAM" id="SSF81324">
    <property type="entry name" value="Voltage-gated potassium channels"/>
    <property type="match status" value="1"/>
</dbReference>
<dbReference type="GO" id="GO:0005216">
    <property type="term" value="F:monoatomic ion channel activity"/>
    <property type="evidence" value="ECO:0007669"/>
    <property type="project" value="InterPro"/>
</dbReference>
<evidence type="ECO:0000256" key="1">
    <source>
        <dbReference type="ARBA" id="ARBA00007367"/>
    </source>
</evidence>
<evidence type="ECO:0000256" key="7">
    <source>
        <dbReference type="ARBA" id="ARBA00022989"/>
    </source>
</evidence>
<dbReference type="SUPFAM" id="SSF51206">
    <property type="entry name" value="cAMP-binding domain-like"/>
    <property type="match status" value="1"/>
</dbReference>
<dbReference type="KEGG" id="sasa:106560965"/>
<feature type="transmembrane region" description="Helical" evidence="21">
    <location>
        <begin position="126"/>
        <end position="149"/>
    </location>
</feature>
<dbReference type="Pfam" id="PF00027">
    <property type="entry name" value="cNMP_binding"/>
    <property type="match status" value="1"/>
</dbReference>
<keyword evidence="9" id="KW-0406">Ion transport</keyword>
<dbReference type="GO" id="GO:0051453">
    <property type="term" value="P:regulation of intracellular pH"/>
    <property type="evidence" value="ECO:0007669"/>
    <property type="project" value="TreeGrafter"/>
</dbReference>
<evidence type="ECO:0000256" key="9">
    <source>
        <dbReference type="ARBA" id="ARBA00023065"/>
    </source>
</evidence>
<feature type="transmembrane region" description="Helical" evidence="21">
    <location>
        <begin position="625"/>
        <end position="648"/>
    </location>
</feature>
<evidence type="ECO:0000256" key="20">
    <source>
        <dbReference type="ARBA" id="ARBA00083897"/>
    </source>
</evidence>
<evidence type="ECO:0000259" key="22">
    <source>
        <dbReference type="PROSITE" id="PS50042"/>
    </source>
</evidence>
<feature type="transmembrane region" description="Helical" evidence="21">
    <location>
        <begin position="93"/>
        <end position="114"/>
    </location>
</feature>
<dbReference type="PROSITE" id="PS50042">
    <property type="entry name" value="CNMP_BINDING_3"/>
    <property type="match status" value="1"/>
</dbReference>
<evidence type="ECO:0000313" key="24">
    <source>
        <dbReference type="RefSeq" id="XP_013979929.1"/>
    </source>
</evidence>
<dbReference type="PANTHER" id="PTHR10110:SF86">
    <property type="entry name" value="SODIUM_HYDROGEN EXCHANGER 7"/>
    <property type="match status" value="1"/>
</dbReference>
<keyword evidence="12" id="KW-0739">Sodium transport</keyword>
<keyword evidence="6" id="KW-0282">Flagellum</keyword>
<dbReference type="Bgee" id="ENSSSAG00000063794">
    <property type="expression patterns" value="Expressed in semen and 2 other cell types or tissues"/>
</dbReference>
<keyword evidence="4" id="KW-1003">Cell membrane</keyword>
<dbReference type="InterPro" id="IPR005821">
    <property type="entry name" value="Ion_trans_dom"/>
</dbReference>
<feature type="transmembrane region" description="Helical" evidence="21">
    <location>
        <begin position="668"/>
        <end position="688"/>
    </location>
</feature>
<feature type="transmembrane region" description="Helical" evidence="21">
    <location>
        <begin position="227"/>
        <end position="249"/>
    </location>
</feature>
<evidence type="ECO:0000256" key="21">
    <source>
        <dbReference type="SAM" id="Phobius"/>
    </source>
</evidence>
<keyword evidence="8" id="KW-0915">Sodium</keyword>
<feature type="transmembrane region" description="Helical" evidence="21">
    <location>
        <begin position="312"/>
        <end position="332"/>
    </location>
</feature>
<evidence type="ECO:0000256" key="10">
    <source>
        <dbReference type="ARBA" id="ARBA00023069"/>
    </source>
</evidence>
<dbReference type="FunFam" id="1.20.120.350:FF:000050">
    <property type="entry name" value="Solute carrier family 9 member C1"/>
    <property type="match status" value="1"/>
</dbReference>
<dbReference type="Proteomes" id="UP001652741">
    <property type="component" value="Chromosome ssa10"/>
</dbReference>
<sequence>MAFLHTESNSEISNMTSDNDTSLMPWIILSDQSQPGIILTVFGACLFGAVVRTLLQTLKLPYTVLLALCGMLLGTLSFQYPEVSYYTKEIAHISPKLLIHTFMPVLIFSSAFEIESHIFWKSLIQVLLLAIPGFLLSSSMIALLVVKVYAYNWDWYVGMMFGAIVSTIDPFISTALLRSLGTAKPLILLIEGESLFSDGASIITFDAFKDLATDLSHFEATTFTIKLILKVFGSPLLGFIMSKIIMFWLSYIFNDGLIEITISLAMTYITFYFAEWLGMSGVIAVLIMGLLLDTVNFSPEIEVFLLRFWEMLTYLANTLIFFIVGIVVARAFQHVGVNDFFNIVVLYFAMYIIRLVTVIALSPFLVRTGYGFSWRWAAVCVWGGTKGAFCLSLTLMAFQSDDLDEEQVREKILVLSSGMVVLTLLINASSMTWFLRLLGLYDVSVPRRMAMYSAVQRVRESSQNTFSLLKIDRFLADANWEMAEQRVLIEDPYKTPNEKVSIEEFSPTARMTKCPDCDRDIPYAPSPQELEDMMEEARMRILKAQKTSYWKQYSAGMLNREAARTLINTAENMTDHKGKFMSVQDVKKYWELKGVFVSLRRSLEDWLYNVKLDKLKPSRNAMLKWCYQVVFSLPFEYFIYALIVLNIFPIILEFIPAISEKHNLELSVINYIFFSGYLVEAILKALAMRKAYIFNHWNQFDLFIIILACVDIFLDHYLETTAYVVNIHMIKIVKVSKMIRLTRALRLVKIIIPKLIEIINRQIHKQLSFGYDIGKGYVIGEEHISKIIDHISDDKSISKKLKSILERNCQQAVREIGLLQRDHPEIAISVKTRQAIRAVLNSERDAIHTLVSGGLLDDIEASKLEKMIEIKMKKLIKFPPTIPAATAEELLQNLPWLNKDSTQIQFIKTVAKLLFFDFGDTIIQENDDPQGIHLIVSGLVKMTGGSPNLGGKWPKEKTRLTDYRSCGAIMGELNCLTQQSMEMTVTCETATQTCFIAIESLFEAFDVFPEFPSLEYMIWRSLAVKISTSTFMEHIIYQGWSYHRICSHLARAYLVDVEVNRKFDVYDGTMEDVVVIYGSCDDLASQCSYNAPALISRTTHQVLGTANTTKLLIVPSEHSEMKRTVSELPRLDSVPCLRHAAHRRASRDDRLGLLRTVSVTSEEGSPKRSCSSLEKAT</sequence>
<keyword evidence="7 21" id="KW-1133">Transmembrane helix</keyword>
<evidence type="ECO:0000256" key="19">
    <source>
        <dbReference type="ARBA" id="ARBA00077858"/>
    </source>
</evidence>
<dbReference type="GO" id="GO:0098719">
    <property type="term" value="P:sodium ion import across plasma membrane"/>
    <property type="evidence" value="ECO:0007669"/>
    <property type="project" value="TreeGrafter"/>
</dbReference>
<dbReference type="AlphaFoldDB" id="A0A1S3KNL1"/>
<dbReference type="PANTHER" id="PTHR10110">
    <property type="entry name" value="SODIUM/HYDROGEN EXCHANGER"/>
    <property type="match status" value="1"/>
</dbReference>
<gene>
    <name evidence="24" type="primary">LOC106560965</name>
</gene>
<dbReference type="InterPro" id="IPR018490">
    <property type="entry name" value="cNMP-bd_dom_sf"/>
</dbReference>
<dbReference type="InterPro" id="IPR000595">
    <property type="entry name" value="cNMP-bd_dom"/>
</dbReference>
<dbReference type="InterPro" id="IPR027359">
    <property type="entry name" value="Volt_channel_dom_sf"/>
</dbReference>
<dbReference type="PaxDb" id="8030-ENSSSAP00000071919"/>
<feature type="transmembrane region" description="Helical" evidence="21">
    <location>
        <begin position="155"/>
        <end position="177"/>
    </location>
</feature>
<feature type="transmembrane region" description="Helical" evidence="21">
    <location>
        <begin position="376"/>
        <end position="398"/>
    </location>
</feature>
<feature type="transmembrane region" description="Helical" evidence="21">
    <location>
        <begin position="36"/>
        <end position="55"/>
    </location>
</feature>
<evidence type="ECO:0000256" key="6">
    <source>
        <dbReference type="ARBA" id="ARBA00022846"/>
    </source>
</evidence>
<dbReference type="OMA" id="RVVTFDC"/>
<dbReference type="Pfam" id="PF00520">
    <property type="entry name" value="Ion_trans"/>
    <property type="match status" value="1"/>
</dbReference>
<dbReference type="OrthoDB" id="441412at2759"/>
<dbReference type="GO" id="GO:0015385">
    <property type="term" value="F:sodium:proton antiporter activity"/>
    <property type="evidence" value="ECO:0007669"/>
    <property type="project" value="InterPro"/>
</dbReference>
<dbReference type="RefSeq" id="XP_013979929.1">
    <property type="nucleotide sequence ID" value="XM_014124454.2"/>
</dbReference>
<feature type="domain" description="Cyclic nucleotide-binding" evidence="22">
    <location>
        <begin position="916"/>
        <end position="992"/>
    </location>
</feature>
<evidence type="ECO:0000256" key="2">
    <source>
        <dbReference type="ARBA" id="ARBA00022448"/>
    </source>
</evidence>
<name>A0A1S3KNL1_SALSA</name>
<comment type="similarity">
    <text evidence="1">Belongs to the monovalent cation:proton antiporter 1 (CPA1) transporter (TC 2.A.36) family.</text>
</comment>
<keyword evidence="23" id="KW-1185">Reference proteome</keyword>
<keyword evidence="5 21" id="KW-0812">Transmembrane</keyword>
<evidence type="ECO:0000256" key="11">
    <source>
        <dbReference type="ARBA" id="ARBA00023136"/>
    </source>
</evidence>
<evidence type="ECO:0000256" key="16">
    <source>
        <dbReference type="ARBA" id="ARBA00062754"/>
    </source>
</evidence>
<evidence type="ECO:0000256" key="18">
    <source>
        <dbReference type="ARBA" id="ARBA00077734"/>
    </source>
</evidence>
<accession>A0A1S3KNL1</accession>